<evidence type="ECO:0000313" key="2">
    <source>
        <dbReference type="EMBL" id="MBS7811700.1"/>
    </source>
</evidence>
<evidence type="ECO:0000313" key="3">
    <source>
        <dbReference type="Proteomes" id="UP000766336"/>
    </source>
</evidence>
<dbReference type="EMBL" id="JAHCDA010000002">
    <property type="protein sequence ID" value="MBS7811700.1"/>
    <property type="molecule type" value="Genomic_DNA"/>
</dbReference>
<organism evidence="2 3">
    <name type="scientific">Roseococcus pinisoli</name>
    <dbReference type="NCBI Taxonomy" id="2835040"/>
    <lineage>
        <taxon>Bacteria</taxon>
        <taxon>Pseudomonadati</taxon>
        <taxon>Pseudomonadota</taxon>
        <taxon>Alphaproteobacteria</taxon>
        <taxon>Acetobacterales</taxon>
        <taxon>Roseomonadaceae</taxon>
        <taxon>Roseococcus</taxon>
    </lineage>
</organism>
<comment type="caution">
    <text evidence="2">The sequence shown here is derived from an EMBL/GenBank/DDBJ whole genome shotgun (WGS) entry which is preliminary data.</text>
</comment>
<protein>
    <submittedName>
        <fullName evidence="2">XdhC family protein</fullName>
    </submittedName>
</protein>
<dbReference type="Proteomes" id="UP000766336">
    <property type="component" value="Unassembled WGS sequence"/>
</dbReference>
<sequence>MSDDILGTAAAWAAEGEQVALATVVETWGSSPRPAGSMLAVTASGRMAGSVSGGCIEGAVADVAKQAMQDGKPQLLDFGISDERAWEVGLACGGKLKVFVEKLG</sequence>
<reference evidence="2 3" key="1">
    <citation type="submission" date="2021-05" db="EMBL/GenBank/DDBJ databases">
        <title>Roseococcus sp. XZZS9, whole genome shotgun sequencing project.</title>
        <authorList>
            <person name="Zhao G."/>
            <person name="Shen L."/>
        </authorList>
    </citation>
    <scope>NUCLEOTIDE SEQUENCE [LARGE SCALE GENOMIC DNA]</scope>
    <source>
        <strain evidence="2 3">XZZS9</strain>
    </source>
</reference>
<feature type="domain" description="XdhC- CoxI" evidence="1">
    <location>
        <begin position="12"/>
        <end position="79"/>
    </location>
</feature>
<keyword evidence="3" id="KW-1185">Reference proteome</keyword>
<accession>A0ABS5QFI9</accession>
<proteinExistence type="predicted"/>
<dbReference type="InterPro" id="IPR052698">
    <property type="entry name" value="MoCofactor_Util/Proc"/>
</dbReference>
<dbReference type="PANTHER" id="PTHR30388">
    <property type="entry name" value="ALDEHYDE OXIDOREDUCTASE MOLYBDENUM COFACTOR ASSEMBLY PROTEIN"/>
    <property type="match status" value="1"/>
</dbReference>
<dbReference type="PANTHER" id="PTHR30388:SF4">
    <property type="entry name" value="MOLYBDENUM COFACTOR INSERTION CHAPERONE PAOD"/>
    <property type="match status" value="1"/>
</dbReference>
<dbReference type="Pfam" id="PF02625">
    <property type="entry name" value="XdhC_CoxI"/>
    <property type="match status" value="1"/>
</dbReference>
<evidence type="ECO:0000259" key="1">
    <source>
        <dbReference type="Pfam" id="PF02625"/>
    </source>
</evidence>
<dbReference type="RefSeq" id="WP_213670357.1">
    <property type="nucleotide sequence ID" value="NZ_JAHCDA010000002.1"/>
</dbReference>
<name>A0ABS5QFI9_9PROT</name>
<gene>
    <name evidence="2" type="ORF">KHU32_12195</name>
</gene>
<dbReference type="InterPro" id="IPR003777">
    <property type="entry name" value="XdhC_CoxI"/>
</dbReference>